<dbReference type="Gene3D" id="3.90.220.20">
    <property type="entry name" value="DNA methylase specificity domains"/>
    <property type="match status" value="2"/>
</dbReference>
<dbReference type="InterPro" id="IPR000055">
    <property type="entry name" value="Restrct_endonuc_typeI_TRD"/>
</dbReference>
<evidence type="ECO:0000256" key="4">
    <source>
        <dbReference type="ARBA" id="ARBA00038652"/>
    </source>
</evidence>
<keyword evidence="2" id="KW-0680">Restriction system</keyword>
<dbReference type="SUPFAM" id="SSF116734">
    <property type="entry name" value="DNA methylase specificity domain"/>
    <property type="match status" value="2"/>
</dbReference>
<dbReference type="InterPro" id="IPR044946">
    <property type="entry name" value="Restrct_endonuc_typeI_TRD_sf"/>
</dbReference>
<dbReference type="EC" id="3.1.21.-" evidence="7"/>
<evidence type="ECO:0000313" key="8">
    <source>
        <dbReference type="Proteomes" id="UP001332243"/>
    </source>
</evidence>
<evidence type="ECO:0000256" key="2">
    <source>
        <dbReference type="ARBA" id="ARBA00022747"/>
    </source>
</evidence>
<comment type="similarity">
    <text evidence="1">Belongs to the type-I restriction system S methylase family.</text>
</comment>
<feature type="domain" description="Type I restriction modification DNA specificity" evidence="6">
    <location>
        <begin position="279"/>
        <end position="441"/>
    </location>
</feature>
<evidence type="ECO:0000256" key="1">
    <source>
        <dbReference type="ARBA" id="ARBA00010923"/>
    </source>
</evidence>
<keyword evidence="7" id="KW-0378">Hydrolase</keyword>
<evidence type="ECO:0000256" key="3">
    <source>
        <dbReference type="ARBA" id="ARBA00023125"/>
    </source>
</evidence>
<evidence type="ECO:0000256" key="5">
    <source>
        <dbReference type="SAM" id="MobiDB-lite"/>
    </source>
</evidence>
<comment type="subunit">
    <text evidence="4">The methyltransferase is composed of M and S polypeptides.</text>
</comment>
<sequence>MASALLTELYPVSPTNLPAGWELRPLGELITDARSGFSSGSHNSDGVGIPHLRPMNIDRDGSVNLNQIKYVSADASTLRLQPGDIVFNNTNSREHVGKSAVFDLVDAEWGFSNHITRLRLHQGLLPQFVACQLLYLWECGYFRFHAKQHVNQASISTSTLTSRVPLLVAPLSEQQDLVDRIERNRSILDSITTAVGGARSRLGRFEDQTILDAIAGRLVPTEAELATARSGTYVSGSELLKKINDRVAAQAGELFNAKPRRSYKRSIIDVSTSNASGLPDGWVQARVDEVGLVTLGKKREPSSHSGPYMRPYLRVANVYEDRIDVSDVLEMNFPPQDYKTYRLEYGDILLNEGQSPELVGRPAMYRGELPGGCFQMTLLRFRAHPGVSATFALLVFRAYLRTGRFREAARWSTNIAHLSTQRFAALPFPLPPLEEQERIVEEATRRLRAAENLSQVLSAIGDRVLLARQASLKAVFPGAVVYGVVPAIVEEAGQSESSPTGRSTARRSRAGGRSATRVDLLKALSDAETALRPEELFDASGYSEELIDEFYSDLRRHIYSGSVREVRDAHGEPFLNLAERQ</sequence>
<dbReference type="PANTHER" id="PTHR43140">
    <property type="entry name" value="TYPE-1 RESTRICTION ENZYME ECOKI SPECIFICITY PROTEIN"/>
    <property type="match status" value="1"/>
</dbReference>
<dbReference type="Proteomes" id="UP001332243">
    <property type="component" value="Unassembled WGS sequence"/>
</dbReference>
<dbReference type="EMBL" id="JAZGQK010000003">
    <property type="protein sequence ID" value="MEE6257998.1"/>
    <property type="molecule type" value="Genomic_DNA"/>
</dbReference>
<dbReference type="Pfam" id="PF01420">
    <property type="entry name" value="Methylase_S"/>
    <property type="match status" value="1"/>
</dbReference>
<dbReference type="CDD" id="cd17253">
    <property type="entry name" value="RMtype1_S_Eco933I-TRD2-CR2_like"/>
    <property type="match status" value="1"/>
</dbReference>
<organism evidence="7 8">
    <name type="scientific">Plantactinospora sonchi</name>
    <dbReference type="NCBI Taxonomy" id="1544735"/>
    <lineage>
        <taxon>Bacteria</taxon>
        <taxon>Bacillati</taxon>
        <taxon>Actinomycetota</taxon>
        <taxon>Actinomycetes</taxon>
        <taxon>Micromonosporales</taxon>
        <taxon>Micromonosporaceae</taxon>
        <taxon>Plantactinospora</taxon>
    </lineage>
</organism>
<keyword evidence="8" id="KW-1185">Reference proteome</keyword>
<keyword evidence="7" id="KW-0255">Endonuclease</keyword>
<dbReference type="GO" id="GO:0004519">
    <property type="term" value="F:endonuclease activity"/>
    <property type="evidence" value="ECO:0007669"/>
    <property type="project" value="UniProtKB-KW"/>
</dbReference>
<gene>
    <name evidence="7" type="ORF">V1633_05765</name>
</gene>
<comment type="caution">
    <text evidence="7">The sequence shown here is derived from an EMBL/GenBank/DDBJ whole genome shotgun (WGS) entry which is preliminary data.</text>
</comment>
<accession>A0ABU7RNF0</accession>
<keyword evidence="3" id="KW-0238">DNA-binding</keyword>
<dbReference type="InterPro" id="IPR051212">
    <property type="entry name" value="Type-I_RE_S_subunit"/>
</dbReference>
<evidence type="ECO:0000259" key="6">
    <source>
        <dbReference type="Pfam" id="PF01420"/>
    </source>
</evidence>
<evidence type="ECO:0000313" key="7">
    <source>
        <dbReference type="EMBL" id="MEE6257998.1"/>
    </source>
</evidence>
<dbReference type="RefSeq" id="WP_331213101.1">
    <property type="nucleotide sequence ID" value="NZ_JAZGQK010000003.1"/>
</dbReference>
<reference evidence="7 8" key="1">
    <citation type="submission" date="2024-01" db="EMBL/GenBank/DDBJ databases">
        <title>Genome insights into Plantactinospora sonchi sp. nov.</title>
        <authorList>
            <person name="Wang L."/>
        </authorList>
    </citation>
    <scope>NUCLEOTIDE SEQUENCE [LARGE SCALE GENOMIC DNA]</scope>
    <source>
        <strain evidence="7 8">NEAU-QY2</strain>
    </source>
</reference>
<dbReference type="PANTHER" id="PTHR43140:SF1">
    <property type="entry name" value="TYPE I RESTRICTION ENZYME ECOKI SPECIFICITY SUBUNIT"/>
    <property type="match status" value="1"/>
</dbReference>
<dbReference type="GO" id="GO:0016787">
    <property type="term" value="F:hydrolase activity"/>
    <property type="evidence" value="ECO:0007669"/>
    <property type="project" value="UniProtKB-KW"/>
</dbReference>
<name>A0ABU7RNF0_9ACTN</name>
<proteinExistence type="inferred from homology"/>
<keyword evidence="7" id="KW-0540">Nuclease</keyword>
<feature type="region of interest" description="Disordered" evidence="5">
    <location>
        <begin position="493"/>
        <end position="514"/>
    </location>
</feature>
<protein>
    <submittedName>
        <fullName evidence="7">Restriction endonuclease subunit S</fullName>
        <ecNumber evidence="7">3.1.21.-</ecNumber>
    </submittedName>
</protein>